<accession>A0A2S9K1U3</accession>
<evidence type="ECO:0008006" key="4">
    <source>
        <dbReference type="Google" id="ProtNLM"/>
    </source>
</evidence>
<feature type="signal peptide" evidence="1">
    <location>
        <begin position="1"/>
        <end position="27"/>
    </location>
</feature>
<organism evidence="2 3">
    <name type="scientific">Malikia granosa</name>
    <dbReference type="NCBI Taxonomy" id="263067"/>
    <lineage>
        <taxon>Bacteria</taxon>
        <taxon>Pseudomonadati</taxon>
        <taxon>Pseudomonadota</taxon>
        <taxon>Betaproteobacteria</taxon>
        <taxon>Burkholderiales</taxon>
        <taxon>Comamonadaceae</taxon>
        <taxon>Malikia</taxon>
    </lineage>
</organism>
<gene>
    <name evidence="2" type="ORF">C6P64_14585</name>
</gene>
<evidence type="ECO:0000256" key="1">
    <source>
        <dbReference type="SAM" id="SignalP"/>
    </source>
</evidence>
<feature type="chain" id="PRO_5015404897" description="TolC family protein" evidence="1">
    <location>
        <begin position="28"/>
        <end position="367"/>
    </location>
</feature>
<dbReference type="GO" id="GO:0015562">
    <property type="term" value="F:efflux transmembrane transporter activity"/>
    <property type="evidence" value="ECO:0007669"/>
    <property type="project" value="InterPro"/>
</dbReference>
<evidence type="ECO:0000313" key="3">
    <source>
        <dbReference type="Proteomes" id="UP000238589"/>
    </source>
</evidence>
<dbReference type="EMBL" id="PVLQ01000070">
    <property type="protein sequence ID" value="PRD64401.1"/>
    <property type="molecule type" value="Genomic_DNA"/>
</dbReference>
<dbReference type="Proteomes" id="UP000238589">
    <property type="component" value="Unassembled WGS sequence"/>
</dbReference>
<keyword evidence="3" id="KW-1185">Reference proteome</keyword>
<evidence type="ECO:0000313" key="2">
    <source>
        <dbReference type="EMBL" id="PRD64401.1"/>
    </source>
</evidence>
<protein>
    <recommendedName>
        <fullName evidence="4">TolC family protein</fullName>
    </recommendedName>
</protein>
<proteinExistence type="predicted"/>
<keyword evidence="1" id="KW-0732">Signal</keyword>
<comment type="caution">
    <text evidence="2">The sequence shown here is derived from an EMBL/GenBank/DDBJ whole genome shotgun (WGS) entry which is preliminary data.</text>
</comment>
<name>A0A2S9K1U3_9BURK</name>
<reference evidence="2 3" key="1">
    <citation type="submission" date="2018-03" db="EMBL/GenBank/DDBJ databases">
        <title>Comparative genomics illustrates the genes involved in a hyperalkaliphilic mechanisms of Serpentinomonas isolated from highly-alkaline calcium-rich serpentinized springs.</title>
        <authorList>
            <person name="Suzuki S."/>
            <person name="Ishii S."/>
            <person name="Walworth N."/>
            <person name="Bird L."/>
            <person name="Kuenen J.G."/>
            <person name="Nealson K.H."/>
        </authorList>
    </citation>
    <scope>NUCLEOTIDE SEQUENCE [LARGE SCALE GENOMIC DNA]</scope>
    <source>
        <strain evidence="2 3">P1</strain>
    </source>
</reference>
<dbReference type="SUPFAM" id="SSF56954">
    <property type="entry name" value="Outer membrane efflux proteins (OEP)"/>
    <property type="match status" value="1"/>
</dbReference>
<dbReference type="AlphaFoldDB" id="A0A2S9K1U3"/>
<sequence>MIPLSLFKLSRLCLAAGLLIIPAWATAQTASPASAWRDANAAVGQFPRGHADLLKWEQQQAPAVAPVAPAAPELALATAEKAVRQAWLAHRELARPLARLGAAQVEQLAAGRWLELDPSLNWRIDDFDGLLEVAIQARKAWTEAVLSQQALAPLRQALAAADAAHELGQRMVSVGNWSRLQLSPVQLARTQAQLNLRRAQYAAAQAQARLIKALGLNGIHAAVGLPDQLPELPADVMSEAAFQHRLAATQSELPRGNRLRNQADAPLAFQAYQASHEIARSSRDEVLKLREFITEETVLHYNGMLKSSWDLLAEVQNRAQAQTGALAARRDFEIAQIDLQTVLLGAKPDSLLALGAGGGEAPQSAGH</sequence>
<dbReference type="RefSeq" id="WP_105749289.1">
    <property type="nucleotide sequence ID" value="NZ_PVLQ01000070.1"/>
</dbReference>
<dbReference type="Gene3D" id="1.20.1600.10">
    <property type="entry name" value="Outer membrane efflux proteins (OEP)"/>
    <property type="match status" value="1"/>
</dbReference>